<feature type="signal peptide" evidence="2">
    <location>
        <begin position="1"/>
        <end position="24"/>
    </location>
</feature>
<keyword evidence="2" id="KW-0732">Signal</keyword>
<keyword evidence="1" id="KW-0812">Transmembrane</keyword>
<comment type="similarity">
    <text evidence="1">Belongs to the TonB-dependent receptor family.</text>
</comment>
<evidence type="ECO:0000256" key="2">
    <source>
        <dbReference type="SAM" id="SignalP"/>
    </source>
</evidence>
<evidence type="ECO:0000313" key="4">
    <source>
        <dbReference type="EMBL" id="MBW4865456.1"/>
    </source>
</evidence>
<name>A0AAW4NRS9_9BACT</name>
<dbReference type="Pfam" id="PF07715">
    <property type="entry name" value="Plug"/>
    <property type="match status" value="1"/>
</dbReference>
<dbReference type="RefSeq" id="WP_219427633.1">
    <property type="nucleotide sequence ID" value="NZ_JAHXRD010000008.1"/>
</dbReference>
<evidence type="ECO:0000256" key="1">
    <source>
        <dbReference type="PROSITE-ProRule" id="PRU01360"/>
    </source>
</evidence>
<dbReference type="PROSITE" id="PS52016">
    <property type="entry name" value="TONB_DEPENDENT_REC_3"/>
    <property type="match status" value="1"/>
</dbReference>
<gene>
    <name evidence="4" type="ORF">KZY68_05385</name>
</gene>
<dbReference type="NCBIfam" id="TIGR04056">
    <property type="entry name" value="OMP_RagA_SusC"/>
    <property type="match status" value="1"/>
</dbReference>
<feature type="chain" id="PRO_5043800774" evidence="2">
    <location>
        <begin position="25"/>
        <end position="1016"/>
    </location>
</feature>
<accession>A0AAW4NRS9</accession>
<keyword evidence="1" id="KW-0472">Membrane</keyword>
<evidence type="ECO:0000313" key="5">
    <source>
        <dbReference type="Proteomes" id="UP001196873"/>
    </source>
</evidence>
<protein>
    <submittedName>
        <fullName evidence="4">SusC/RagA family TonB-linked outer membrane protein</fullName>
    </submittedName>
</protein>
<comment type="subcellular location">
    <subcellularLocation>
        <location evidence="1">Cell outer membrane</location>
        <topology evidence="1">Multi-pass membrane protein</topology>
    </subcellularLocation>
</comment>
<dbReference type="InterPro" id="IPR012910">
    <property type="entry name" value="Plug_dom"/>
</dbReference>
<keyword evidence="1" id="KW-0813">Transport</keyword>
<dbReference type="InterPro" id="IPR023996">
    <property type="entry name" value="TonB-dep_OMP_SusC/RagA"/>
</dbReference>
<evidence type="ECO:0000259" key="3">
    <source>
        <dbReference type="Pfam" id="PF07715"/>
    </source>
</evidence>
<dbReference type="AlphaFoldDB" id="A0AAW4NRS9"/>
<reference evidence="4" key="1">
    <citation type="submission" date="2021-07" db="EMBL/GenBank/DDBJ databases">
        <title>Genomic diversity and antimicrobial resistance of Prevotella spp. isolated from chronic lung disease airways.</title>
        <authorList>
            <person name="Webb K.A."/>
            <person name="Olagoke O.S."/>
            <person name="Baird T."/>
            <person name="Neill J."/>
            <person name="Pham A."/>
            <person name="Wells T.J."/>
            <person name="Ramsay K.A."/>
            <person name="Bell S.C."/>
            <person name="Sarovich D.S."/>
            <person name="Price E.P."/>
        </authorList>
    </citation>
    <scope>NUCLEOTIDE SEQUENCE</scope>
    <source>
        <strain evidence="4">SCHI0047.S.3</strain>
    </source>
</reference>
<feature type="domain" description="TonB-dependent receptor plug" evidence="3">
    <location>
        <begin position="122"/>
        <end position="232"/>
    </location>
</feature>
<sequence>MKNLTLLSLFMLLGLFFAPQESMAQERKLYGYVTDASDEPLVGVTVRVMGTSVTTVTDVKGRYQLNGHWPVGTSISFTYIGYTRQQLKDNGRERMDVKMEEASNGIGEIVVKAKSNINAIDLRSKAGIVENVDVKRLTEKPMIDMGLALQGMIPGLNVINTGDLGSAPKIRIRGNSSFRNGNTSNEPLYVLDGKIISAETFYNLNPQDIASIKVLKDAAACALYGIKAANGVLEISSQHGYQGKMTLNYSMDLGLTLRGRRGIRLMDTDEKLELERLLQNPAAPGYRFSRDYIERNYASDPNKDQLIAEGEQRLSALRNIHTDWFKELIHNNFYQKHNLSIKGGNGSTTYYLSGNYAYQGGRIEGNNKQRFNVRMGIDQQLGKVGYLMIGVSGGYSKSKSPNGTTNDLSSMVYNLNPYEQKTGELFSYPNQTYYDLMHQYESDATDKNGGVDVNLTLSPWKDLTLAYVAGLDFLQNDDHRFTPASAFSEQNSGVASIARGIYARSKGTTTNLSSNFRATYNHVFADVHDVTLGANLDYYLYNYDAVGITGYGVGNVDAPSTINNSLQGFRQPAVRNPRDKNAQLGIGMVAGYTYNTIYDAYFTYKADASSILPSDKRWNSAWAAGIGWTPTNYSWLKGNKILSKLNFKASYGVTANLNGVTVSSTVGTFMFGEQAYENSRVLSLLSLYNKDLKAEQNKSTDLGVSIELLKRITFDVNWYNRRTDQALLDVPIATSSGFSSLKRNIGVLQNRGIELGLNARILDGYDYRLAVGGNIAYNNNKVVSLYWTDKLYLDEQTLIPNYEVGKSYDMLYGLHSLGINPLTGYPVFLTPNGVEKQGTEKLTRNDFIALGHLTPPYSGSFYANFSYKQFDFDISFYYVLGGKQRFNYQYVRDKDKANYNAVAGQTSKMWFKRGDEYKEFPTPFYTQSIAEENLLLYPNSRTIGNSDYLKLSSFSMRYRIPSNLLHKVAPFVQYANVGLQGSNLFTWTNYKESDPESGTLAGTMQPVFTFHLNLTF</sequence>
<dbReference type="Proteomes" id="UP001196873">
    <property type="component" value="Unassembled WGS sequence"/>
</dbReference>
<dbReference type="InterPro" id="IPR039426">
    <property type="entry name" value="TonB-dep_rcpt-like"/>
</dbReference>
<proteinExistence type="inferred from homology"/>
<dbReference type="GO" id="GO:0009279">
    <property type="term" value="C:cell outer membrane"/>
    <property type="evidence" value="ECO:0007669"/>
    <property type="project" value="UniProtKB-SubCell"/>
</dbReference>
<comment type="caution">
    <text evidence="4">The sequence shown here is derived from an EMBL/GenBank/DDBJ whole genome shotgun (WGS) entry which is preliminary data.</text>
</comment>
<keyword evidence="1" id="KW-0998">Cell outer membrane</keyword>
<organism evidence="4 5">
    <name type="scientific">Segatella salivae</name>
    <dbReference type="NCBI Taxonomy" id="228604"/>
    <lineage>
        <taxon>Bacteria</taxon>
        <taxon>Pseudomonadati</taxon>
        <taxon>Bacteroidota</taxon>
        <taxon>Bacteroidia</taxon>
        <taxon>Bacteroidales</taxon>
        <taxon>Prevotellaceae</taxon>
        <taxon>Segatella</taxon>
    </lineage>
</organism>
<keyword evidence="1" id="KW-1134">Transmembrane beta strand</keyword>
<dbReference type="Pfam" id="PF13715">
    <property type="entry name" value="CarbopepD_reg_2"/>
    <property type="match status" value="1"/>
</dbReference>
<dbReference type="EMBL" id="JAHXRF010000007">
    <property type="protein sequence ID" value="MBW4865456.1"/>
    <property type="molecule type" value="Genomic_DNA"/>
</dbReference>